<feature type="transmembrane region" description="Helical" evidence="6">
    <location>
        <begin position="549"/>
        <end position="569"/>
    </location>
</feature>
<comment type="similarity">
    <text evidence="2 6">Belongs to the CTL (choline transporter-like) family.</text>
</comment>
<evidence type="ECO:0000256" key="2">
    <source>
        <dbReference type="ARBA" id="ARBA00007168"/>
    </source>
</evidence>
<feature type="compositionally biased region" description="Basic and acidic residues" evidence="7">
    <location>
        <begin position="48"/>
        <end position="58"/>
    </location>
</feature>
<proteinExistence type="inferred from homology"/>
<dbReference type="AlphaFoldDB" id="A0A0C3Q5Q7"/>
<evidence type="ECO:0000313" key="8">
    <source>
        <dbReference type="EMBL" id="KIO24495.1"/>
    </source>
</evidence>
<dbReference type="PANTHER" id="PTHR12385:SF88">
    <property type="entry name" value="CHOLINE TRANSPORTER-LIKE PROTEIN CTL1"/>
    <property type="match status" value="1"/>
</dbReference>
<keyword evidence="5 6" id="KW-0472">Membrane</keyword>
<organism evidence="8 9">
    <name type="scientific">Tulasnella calospora MUT 4182</name>
    <dbReference type="NCBI Taxonomy" id="1051891"/>
    <lineage>
        <taxon>Eukaryota</taxon>
        <taxon>Fungi</taxon>
        <taxon>Dikarya</taxon>
        <taxon>Basidiomycota</taxon>
        <taxon>Agaricomycotina</taxon>
        <taxon>Agaricomycetes</taxon>
        <taxon>Cantharellales</taxon>
        <taxon>Tulasnellaceae</taxon>
        <taxon>Tulasnella</taxon>
    </lineage>
</organism>
<reference evidence="9" key="2">
    <citation type="submission" date="2015-01" db="EMBL/GenBank/DDBJ databases">
        <title>Evolutionary Origins and Diversification of the Mycorrhizal Mutualists.</title>
        <authorList>
            <consortium name="DOE Joint Genome Institute"/>
            <consortium name="Mycorrhizal Genomics Consortium"/>
            <person name="Kohler A."/>
            <person name="Kuo A."/>
            <person name="Nagy L.G."/>
            <person name="Floudas D."/>
            <person name="Copeland A."/>
            <person name="Barry K.W."/>
            <person name="Cichocki N."/>
            <person name="Veneault-Fourrey C."/>
            <person name="LaButti K."/>
            <person name="Lindquist E.A."/>
            <person name="Lipzen A."/>
            <person name="Lundell T."/>
            <person name="Morin E."/>
            <person name="Murat C."/>
            <person name="Riley R."/>
            <person name="Ohm R."/>
            <person name="Sun H."/>
            <person name="Tunlid A."/>
            <person name="Henrissat B."/>
            <person name="Grigoriev I.V."/>
            <person name="Hibbett D.S."/>
            <person name="Martin F."/>
        </authorList>
    </citation>
    <scope>NUCLEOTIDE SEQUENCE [LARGE SCALE GENOMIC DNA]</scope>
    <source>
        <strain evidence="9">MUT 4182</strain>
    </source>
</reference>
<feature type="transmembrane region" description="Helical" evidence="6">
    <location>
        <begin position="355"/>
        <end position="375"/>
    </location>
</feature>
<comment type="function">
    <text evidence="6">Probably involved in transport through the plasma membrane.</text>
</comment>
<feature type="compositionally biased region" description="Low complexity" evidence="7">
    <location>
        <begin position="79"/>
        <end position="90"/>
    </location>
</feature>
<reference evidence="8 9" key="1">
    <citation type="submission" date="2014-04" db="EMBL/GenBank/DDBJ databases">
        <authorList>
            <consortium name="DOE Joint Genome Institute"/>
            <person name="Kuo A."/>
            <person name="Girlanda M."/>
            <person name="Perotto S."/>
            <person name="Kohler A."/>
            <person name="Nagy L.G."/>
            <person name="Floudas D."/>
            <person name="Copeland A."/>
            <person name="Barry K.W."/>
            <person name="Cichocki N."/>
            <person name="Veneault-Fourrey C."/>
            <person name="LaButti K."/>
            <person name="Lindquist E.A."/>
            <person name="Lipzen A."/>
            <person name="Lundell T."/>
            <person name="Morin E."/>
            <person name="Murat C."/>
            <person name="Sun H."/>
            <person name="Tunlid A."/>
            <person name="Henrissat B."/>
            <person name="Grigoriev I.V."/>
            <person name="Hibbett D.S."/>
            <person name="Martin F."/>
            <person name="Nordberg H.P."/>
            <person name="Cantor M.N."/>
            <person name="Hua S.X."/>
        </authorList>
    </citation>
    <scope>NUCLEOTIDE SEQUENCE [LARGE SCALE GENOMIC DNA]</scope>
    <source>
        <strain evidence="8 9">MUT 4182</strain>
    </source>
</reference>
<dbReference type="PANTHER" id="PTHR12385">
    <property type="entry name" value="CHOLINE TRANSPORTER-LIKE (SLC FAMILY 44)"/>
    <property type="match status" value="1"/>
</dbReference>
<dbReference type="InterPro" id="IPR007603">
    <property type="entry name" value="Choline_transptr-like"/>
</dbReference>
<protein>
    <recommendedName>
        <fullName evidence="6">Protein PNS1</fullName>
    </recommendedName>
</protein>
<evidence type="ECO:0000256" key="7">
    <source>
        <dbReference type="SAM" id="MobiDB-lite"/>
    </source>
</evidence>
<dbReference type="EMBL" id="KN823060">
    <property type="protein sequence ID" value="KIO24495.1"/>
    <property type="molecule type" value="Genomic_DNA"/>
</dbReference>
<evidence type="ECO:0000256" key="4">
    <source>
        <dbReference type="ARBA" id="ARBA00022989"/>
    </source>
</evidence>
<accession>A0A0C3Q5Q7</accession>
<comment type="subcellular location">
    <subcellularLocation>
        <location evidence="6">Cell membrane</location>
        <topology evidence="6">Multi-pass membrane protein</topology>
    </subcellularLocation>
    <subcellularLocation>
        <location evidence="1">Membrane</location>
        <topology evidence="1">Multi-pass membrane protein</topology>
    </subcellularLocation>
</comment>
<dbReference type="Proteomes" id="UP000054248">
    <property type="component" value="Unassembled WGS sequence"/>
</dbReference>
<sequence length="742" mass="79802">MARPNAFSVYASHFINTAANNINRSLYPESEVPERLFFSATDGGSHLADSKDSLPRDSIHRHHPAAEATEVDDDGYPRLTGSAGSALGATGEEEDYDNDQYGEPGPSSQPKPRAEKKPSDDPYLDDADLEEDLDLHQNIDSIPLIASGSRSPPQAKPNGPPTRKAPAPGWLAHFSVSRTQSPSKPPPASRRAPQPYQVDSPRSSGDEDSFSDSSLPTSHRTSEESDSSDPPAFLDDRRPPPPFGRTTLQESLLPRDGVSRTLFNLPDPQRALPGRKYNDSVWTAIWCTSLLVCGLASIIVLFVTVSPSKPSNPDKAPSPYSTITSAIPLLTTVVLLSSALSYAHLVLLRYAVRPILLSTGVAIPAALFVGAAWSFAGSFPSSSDPPQTWGETVGLRLFSLVPLALAVLSARSLYYRHKALLRTVAVVELSMAVVLENPPLLALSLCLLFAALVASIPFLSLILRLTLIGYYSKKPSDQSWHVRGYAGWLAFLATVVWIWSWGVVRGALRVAVSGVVGNWYFTRSEPEPARKPSMAVTEAAFARSHGASLGSICVATLVLTFTQSSIFILRNLRRITTPAQLQFLAPLHPFEWVASLIAIFDSLSNQTLTYIGLTGEPFWSGSRKARELLSPGGKHAKGKATKAMDYSLLSFLLTLSSLSISVVTAVGGFVYAAHSGAPTLNAALMALLTGGVTFMTINFALGLGRDAADALFVCYRLDVDAGVKNCPEAFEAFEGKPQTGEV</sequence>
<feature type="compositionally biased region" description="Acidic residues" evidence="7">
    <location>
        <begin position="91"/>
        <end position="100"/>
    </location>
</feature>
<evidence type="ECO:0000256" key="1">
    <source>
        <dbReference type="ARBA" id="ARBA00004141"/>
    </source>
</evidence>
<feature type="transmembrane region" description="Helical" evidence="6">
    <location>
        <begin position="646"/>
        <end position="673"/>
    </location>
</feature>
<keyword evidence="9" id="KW-1185">Reference proteome</keyword>
<gene>
    <name evidence="8" type="ORF">M407DRAFT_26104</name>
</gene>
<evidence type="ECO:0000256" key="3">
    <source>
        <dbReference type="ARBA" id="ARBA00022692"/>
    </source>
</evidence>
<dbReference type="OrthoDB" id="420519at2759"/>
<evidence type="ECO:0000256" key="5">
    <source>
        <dbReference type="ARBA" id="ARBA00023136"/>
    </source>
</evidence>
<feature type="compositionally biased region" description="Acidic residues" evidence="7">
    <location>
        <begin position="122"/>
        <end position="133"/>
    </location>
</feature>
<keyword evidence="3 6" id="KW-0812">Transmembrane</keyword>
<feature type="transmembrane region" description="Helical" evidence="6">
    <location>
        <begin position="679"/>
        <end position="701"/>
    </location>
</feature>
<keyword evidence="4 6" id="KW-1133">Transmembrane helix</keyword>
<dbReference type="Pfam" id="PF04515">
    <property type="entry name" value="Choline_transpo"/>
    <property type="match status" value="1"/>
</dbReference>
<feature type="region of interest" description="Disordered" evidence="7">
    <location>
        <begin position="43"/>
        <end position="251"/>
    </location>
</feature>
<feature type="transmembrane region" description="Helical" evidence="6">
    <location>
        <begin position="484"/>
        <end position="504"/>
    </location>
</feature>
<feature type="transmembrane region" description="Helical" evidence="6">
    <location>
        <begin position="280"/>
        <end position="305"/>
    </location>
</feature>
<feature type="transmembrane region" description="Helical" evidence="6">
    <location>
        <begin position="419"/>
        <end position="435"/>
    </location>
</feature>
<dbReference type="HOGENOM" id="CLU_008052_1_0_1"/>
<feature type="transmembrane region" description="Helical" evidence="6">
    <location>
        <begin position="325"/>
        <end position="348"/>
    </location>
</feature>
<dbReference type="GO" id="GO:0005886">
    <property type="term" value="C:plasma membrane"/>
    <property type="evidence" value="ECO:0007669"/>
    <property type="project" value="UniProtKB-SubCell"/>
</dbReference>
<feature type="transmembrane region" description="Helical" evidence="6">
    <location>
        <begin position="395"/>
        <end position="414"/>
    </location>
</feature>
<dbReference type="GO" id="GO:0022857">
    <property type="term" value="F:transmembrane transporter activity"/>
    <property type="evidence" value="ECO:0007669"/>
    <property type="project" value="UniProtKB-UniRule"/>
</dbReference>
<evidence type="ECO:0000313" key="9">
    <source>
        <dbReference type="Proteomes" id="UP000054248"/>
    </source>
</evidence>
<feature type="transmembrane region" description="Helical" evidence="6">
    <location>
        <begin position="441"/>
        <end position="463"/>
    </location>
</feature>
<name>A0A0C3Q5Q7_9AGAM</name>
<evidence type="ECO:0000256" key="6">
    <source>
        <dbReference type="RuleBase" id="RU368066"/>
    </source>
</evidence>
<dbReference type="STRING" id="1051891.A0A0C3Q5Q7"/>